<sequence>MPQFSFQKTSTSSRSNIYKIFSDYENYQKISPEFFPSIRIRSVRDNVAVVEEHLNLGDDELVIMAKHVTDEPVLHEVFVIGGDAKGTHIQEQFIETPDGTKILVDVDLKLKGKMKIGSMFSKNRYQQNYEEIVDNFIKIAEDLV</sequence>
<organism evidence="2 3">
    <name type="scientific">Marine Group I thaumarchaeote SCGC AAA799-P11</name>
    <dbReference type="NCBI Taxonomy" id="1502295"/>
    <lineage>
        <taxon>Archaea</taxon>
        <taxon>Nitrososphaerota</taxon>
        <taxon>Marine Group I</taxon>
    </lineage>
</organism>
<dbReference type="PATRIC" id="fig|1502295.3.peg.1145"/>
<protein>
    <submittedName>
        <fullName evidence="2">Polyketide cyclase / dehydrase</fullName>
    </submittedName>
</protein>
<evidence type="ECO:0000259" key="1">
    <source>
        <dbReference type="Pfam" id="PF03364"/>
    </source>
</evidence>
<gene>
    <name evidence="2" type="ORF">AAA799P11_01188</name>
</gene>
<dbReference type="InterPro" id="IPR005031">
    <property type="entry name" value="COQ10_START"/>
</dbReference>
<dbReference type="InterPro" id="IPR023393">
    <property type="entry name" value="START-like_dom_sf"/>
</dbReference>
<dbReference type="SUPFAM" id="SSF55961">
    <property type="entry name" value="Bet v1-like"/>
    <property type="match status" value="1"/>
</dbReference>
<dbReference type="AlphaFoldDB" id="A0A087RXR2"/>
<keyword evidence="3" id="KW-1185">Reference proteome</keyword>
<dbReference type="Gene3D" id="3.30.530.20">
    <property type="match status" value="1"/>
</dbReference>
<evidence type="ECO:0000313" key="3">
    <source>
        <dbReference type="Proteomes" id="UP000029387"/>
    </source>
</evidence>
<dbReference type="EMBL" id="JOSZ01000020">
    <property type="protein sequence ID" value="KFM18266.1"/>
    <property type="molecule type" value="Genomic_DNA"/>
</dbReference>
<proteinExistence type="predicted"/>
<dbReference type="Pfam" id="PF03364">
    <property type="entry name" value="Polyketide_cyc"/>
    <property type="match status" value="1"/>
</dbReference>
<feature type="domain" description="Coenzyme Q-binding protein COQ10 START" evidence="1">
    <location>
        <begin position="15"/>
        <end position="136"/>
    </location>
</feature>
<comment type="caution">
    <text evidence="2">The sequence shown here is derived from an EMBL/GenBank/DDBJ whole genome shotgun (WGS) entry which is preliminary data.</text>
</comment>
<evidence type="ECO:0000313" key="2">
    <source>
        <dbReference type="EMBL" id="KFM18266.1"/>
    </source>
</evidence>
<name>A0A087RXR2_9ARCH</name>
<accession>A0A087RXR2</accession>
<reference evidence="2 3" key="1">
    <citation type="submission" date="2014-06" db="EMBL/GenBank/DDBJ databases">
        <authorList>
            <person name="Ngugi D.K."/>
            <person name="Blom J."/>
            <person name="Alam I."/>
            <person name="Rashid M."/>
            <person name="Baalawi W."/>
            <person name="Zhang G."/>
            <person name="Hikmawan T."/>
            <person name="Guan Y."/>
            <person name="Antunes A."/>
            <person name="Siam R."/>
            <person name="El-Dorry H."/>
            <person name="Bajic V."/>
            <person name="Stingl U."/>
        </authorList>
    </citation>
    <scope>NUCLEOTIDE SEQUENCE [LARGE SCALE GENOMIC DNA]</scope>
    <source>
        <strain evidence="2">SCGC AAA799-P11</strain>
    </source>
</reference>
<dbReference type="Proteomes" id="UP000029387">
    <property type="component" value="Unassembled WGS sequence"/>
</dbReference>